<dbReference type="Proteomes" id="UP001249291">
    <property type="component" value="Unassembled WGS sequence"/>
</dbReference>
<comment type="caution">
    <text evidence="6">The sequence shown here is derived from an EMBL/GenBank/DDBJ whole genome shotgun (WGS) entry which is preliminary data.</text>
</comment>
<dbReference type="InterPro" id="IPR005119">
    <property type="entry name" value="LysR_subst-bd"/>
</dbReference>
<evidence type="ECO:0000259" key="5">
    <source>
        <dbReference type="PROSITE" id="PS50931"/>
    </source>
</evidence>
<dbReference type="InterPro" id="IPR000847">
    <property type="entry name" value="LysR_HTH_N"/>
</dbReference>
<dbReference type="SUPFAM" id="SSF53850">
    <property type="entry name" value="Periplasmic binding protein-like II"/>
    <property type="match status" value="1"/>
</dbReference>
<accession>A0ABU1HSU5</accession>
<dbReference type="Pfam" id="PF00126">
    <property type="entry name" value="HTH_1"/>
    <property type="match status" value="1"/>
</dbReference>
<keyword evidence="7" id="KW-1185">Reference proteome</keyword>
<gene>
    <name evidence="6" type="ORF">QE375_002671</name>
</gene>
<evidence type="ECO:0000313" key="6">
    <source>
        <dbReference type="EMBL" id="MDR6143117.1"/>
    </source>
</evidence>
<dbReference type="PANTHER" id="PTHR30346">
    <property type="entry name" value="TRANSCRIPTIONAL DUAL REGULATOR HCAR-RELATED"/>
    <property type="match status" value="1"/>
</dbReference>
<evidence type="ECO:0000313" key="7">
    <source>
        <dbReference type="Proteomes" id="UP001249291"/>
    </source>
</evidence>
<dbReference type="Gene3D" id="3.40.190.10">
    <property type="entry name" value="Periplasmic binding protein-like II"/>
    <property type="match status" value="2"/>
</dbReference>
<comment type="similarity">
    <text evidence="1">Belongs to the LysR transcriptional regulatory family.</text>
</comment>
<feature type="domain" description="HTH lysR-type" evidence="5">
    <location>
        <begin position="2"/>
        <end position="59"/>
    </location>
</feature>
<protein>
    <submittedName>
        <fullName evidence="6">DNA-binding transcriptional LysR family regulator</fullName>
    </submittedName>
</protein>
<keyword evidence="4" id="KW-0804">Transcription</keyword>
<evidence type="ECO:0000256" key="2">
    <source>
        <dbReference type="ARBA" id="ARBA00023015"/>
    </source>
</evidence>
<keyword evidence="3 6" id="KW-0238">DNA-binding</keyword>
<evidence type="ECO:0000256" key="4">
    <source>
        <dbReference type="ARBA" id="ARBA00023163"/>
    </source>
</evidence>
<proteinExistence type="inferred from homology"/>
<dbReference type="SUPFAM" id="SSF46785">
    <property type="entry name" value="Winged helix' DNA-binding domain"/>
    <property type="match status" value="1"/>
</dbReference>
<dbReference type="PANTHER" id="PTHR30346:SF29">
    <property type="entry name" value="LYSR SUBSTRATE-BINDING"/>
    <property type="match status" value="1"/>
</dbReference>
<sequence>MLDVNRLRMLVELSRRGTLSAVADALSYSKASVSQQLSALERDVGVPLLRRVGRGVQFTPQGNVLVGEAIGILDQLEHAEVAVAESLTEVTGTVHIAVFQSTAHSLLPGALNTLREQHPALRVEVTESDPETGLVGVSSRDFDLILAEQYPGRTRPIHADLDRVVLVHDSIALARRPGTPESANATAAAATATAVTAAAVTAAEATAALWSTRDEPWVLEPAGTASRAWAEQLCRTAGFEPDVRFEVADLTAHVRLIRAGLAVGLLPELVWAGEAPTVALTPLPDEPRREIFSSARRVSAAAPSIRAVRRALASAASRNLLD</sequence>
<dbReference type="PROSITE" id="PS50931">
    <property type="entry name" value="HTH_LYSR"/>
    <property type="match status" value="1"/>
</dbReference>
<name>A0ABU1HSU5_9MICO</name>
<dbReference type="InterPro" id="IPR036388">
    <property type="entry name" value="WH-like_DNA-bd_sf"/>
</dbReference>
<organism evidence="6 7">
    <name type="scientific">Microbacterium foliorum</name>
    <dbReference type="NCBI Taxonomy" id="104336"/>
    <lineage>
        <taxon>Bacteria</taxon>
        <taxon>Bacillati</taxon>
        <taxon>Actinomycetota</taxon>
        <taxon>Actinomycetes</taxon>
        <taxon>Micrococcales</taxon>
        <taxon>Microbacteriaceae</taxon>
        <taxon>Microbacterium</taxon>
    </lineage>
</organism>
<evidence type="ECO:0000256" key="1">
    <source>
        <dbReference type="ARBA" id="ARBA00009437"/>
    </source>
</evidence>
<dbReference type="Pfam" id="PF03466">
    <property type="entry name" value="LysR_substrate"/>
    <property type="match status" value="1"/>
</dbReference>
<dbReference type="InterPro" id="IPR036390">
    <property type="entry name" value="WH_DNA-bd_sf"/>
</dbReference>
<dbReference type="Gene3D" id="1.10.10.10">
    <property type="entry name" value="Winged helix-like DNA-binding domain superfamily/Winged helix DNA-binding domain"/>
    <property type="match status" value="1"/>
</dbReference>
<evidence type="ECO:0000256" key="3">
    <source>
        <dbReference type="ARBA" id="ARBA00023125"/>
    </source>
</evidence>
<dbReference type="EMBL" id="JAVIZQ010000001">
    <property type="protein sequence ID" value="MDR6143117.1"/>
    <property type="molecule type" value="Genomic_DNA"/>
</dbReference>
<dbReference type="GO" id="GO:0003677">
    <property type="term" value="F:DNA binding"/>
    <property type="evidence" value="ECO:0007669"/>
    <property type="project" value="UniProtKB-KW"/>
</dbReference>
<keyword evidence="2" id="KW-0805">Transcription regulation</keyword>
<reference evidence="6 7" key="1">
    <citation type="submission" date="2023-08" db="EMBL/GenBank/DDBJ databases">
        <title>Functional and genomic diversity of the sorghum phyllosphere microbiome.</title>
        <authorList>
            <person name="Shade A."/>
        </authorList>
    </citation>
    <scope>NUCLEOTIDE SEQUENCE [LARGE SCALE GENOMIC DNA]</scope>
    <source>
        <strain evidence="6 7">SORGH_AS_0445</strain>
    </source>
</reference>
<dbReference type="RefSeq" id="WP_309691730.1">
    <property type="nucleotide sequence ID" value="NZ_JAVIZQ010000001.1"/>
</dbReference>